<accession>A0A0V1F4U6</accession>
<name>A0A0V1F4U6_TRIPS</name>
<organism evidence="1 2">
    <name type="scientific">Trichinella pseudospiralis</name>
    <name type="common">Parasitic roundworm</name>
    <dbReference type="NCBI Taxonomy" id="6337"/>
    <lineage>
        <taxon>Eukaryota</taxon>
        <taxon>Metazoa</taxon>
        <taxon>Ecdysozoa</taxon>
        <taxon>Nematoda</taxon>
        <taxon>Enoplea</taxon>
        <taxon>Dorylaimia</taxon>
        <taxon>Trichinellida</taxon>
        <taxon>Trichinellidae</taxon>
        <taxon>Trichinella</taxon>
    </lineage>
</organism>
<protein>
    <submittedName>
        <fullName evidence="1">Uncharacterized protein</fullName>
    </submittedName>
</protein>
<gene>
    <name evidence="1" type="ORF">T4D_192</name>
</gene>
<comment type="caution">
    <text evidence="1">The sequence shown here is derived from an EMBL/GenBank/DDBJ whole genome shotgun (WGS) entry which is preliminary data.</text>
</comment>
<sequence>MKPTIYRSHNKNGGARITVDQDIVQVILNRVTLKPEHKVTSDSSPSLQLQNTRREMPKSTAIDAIVRASLKQILHSTEVGIFSDFFHIVCPDGRLSIISRSHFPLGSPRGRSLLSIGPLS</sequence>
<dbReference type="Proteomes" id="UP000054995">
    <property type="component" value="Unassembled WGS sequence"/>
</dbReference>
<reference evidence="1 2" key="1">
    <citation type="submission" date="2015-01" db="EMBL/GenBank/DDBJ databases">
        <title>Evolution of Trichinella species and genotypes.</title>
        <authorList>
            <person name="Korhonen P.K."/>
            <person name="Edoardo P."/>
            <person name="Giuseppe L.R."/>
            <person name="Gasser R.B."/>
        </authorList>
    </citation>
    <scope>NUCLEOTIDE SEQUENCE [LARGE SCALE GENOMIC DNA]</scope>
    <source>
        <strain evidence="1">ISS470</strain>
    </source>
</reference>
<proteinExistence type="predicted"/>
<evidence type="ECO:0000313" key="1">
    <source>
        <dbReference type="EMBL" id="KRY81226.1"/>
    </source>
</evidence>
<dbReference type="AlphaFoldDB" id="A0A0V1F4U6"/>
<evidence type="ECO:0000313" key="2">
    <source>
        <dbReference type="Proteomes" id="UP000054995"/>
    </source>
</evidence>
<keyword evidence="2" id="KW-1185">Reference proteome</keyword>
<dbReference type="EMBL" id="JYDT01000250">
    <property type="protein sequence ID" value="KRY81226.1"/>
    <property type="molecule type" value="Genomic_DNA"/>
</dbReference>